<dbReference type="Bgee" id="ENSMNEG00000000089">
    <property type="expression patterns" value="Expressed in liver"/>
</dbReference>
<dbReference type="Gene3D" id="2.120.10.30">
    <property type="entry name" value="TolB, C-terminal domain"/>
    <property type="match status" value="1"/>
</dbReference>
<evidence type="ECO:0000313" key="3">
    <source>
        <dbReference type="Ensembl" id="ENSMNEP00000000069.1"/>
    </source>
</evidence>
<sequence length="513" mass="56686">MVAQDPRGCLQLCLSEVANGLRNPVSMVHAGDGTHRFFVAEQVGVVWVYFPDGSRLEQPFLDLKNIVLTTPWIGDERGFLGLAFHPKFRYNRKFYIYYSCLDKKKVEKIRISQMKVSRADPNKADLKSERVILEIEEPASNHNGGQLLFGLDGYMYIFTGDGGQAGDPFGLFGNAQNKSSLLGKVLRIDVNRAGSDGKRYRVPSDNPFVSEPGAHPAIYAYGIRNMWRCAVDRGDPITHQGRGRIFCGDVGQNRFEEVDLIVKGGNYGWRAKEGFACYDKKLCHNASLDDVLPIYAYGHAVGKSVTGGYVYRGCESPNLNGLYIFGDFMSGRLMALQEDRKTKKWKKRDLCLGSTTSCAFPGLISTHSKFIISFAEDEAGNSCVLMLSVCVFRRAPPGKCKYKPVPVRTKSKRIPFKPLAKTVLDLLKEQSEKAARKSATSASGPAQGLSQKGSSKKLASPTSSKNTLRGPGTKKKARVGPQVPQGKRRKSLKSHSGRMRPSAEQRRAGRSLP</sequence>
<evidence type="ECO:0000259" key="2">
    <source>
        <dbReference type="Pfam" id="PF07995"/>
    </source>
</evidence>
<name>A0A2K6ALN3_MACNE</name>
<keyword evidence="4" id="KW-1185">Reference proteome</keyword>
<reference evidence="3" key="1">
    <citation type="submission" date="2025-08" db="UniProtKB">
        <authorList>
            <consortium name="Ensembl"/>
        </authorList>
    </citation>
    <scope>IDENTIFICATION</scope>
</reference>
<dbReference type="GeneTree" id="ENSGT00940000161139"/>
<accession>A0A2K6ALN3</accession>
<evidence type="ECO:0000256" key="1">
    <source>
        <dbReference type="SAM" id="MobiDB-lite"/>
    </source>
</evidence>
<dbReference type="Ensembl" id="ENSMNET00000000206.1">
    <property type="protein sequence ID" value="ENSMNEP00000000069.1"/>
    <property type="gene ID" value="ENSMNEG00000000089.1"/>
</dbReference>
<dbReference type="SUPFAM" id="SSF50952">
    <property type="entry name" value="Soluble quinoprotein glucose dehydrogenase"/>
    <property type="match status" value="1"/>
</dbReference>
<organism evidence="3 4">
    <name type="scientific">Macaca nemestrina</name>
    <name type="common">Pig-tailed macaque</name>
    <dbReference type="NCBI Taxonomy" id="9545"/>
    <lineage>
        <taxon>Eukaryota</taxon>
        <taxon>Metazoa</taxon>
        <taxon>Chordata</taxon>
        <taxon>Craniata</taxon>
        <taxon>Vertebrata</taxon>
        <taxon>Euteleostomi</taxon>
        <taxon>Mammalia</taxon>
        <taxon>Eutheria</taxon>
        <taxon>Euarchontoglires</taxon>
        <taxon>Primates</taxon>
        <taxon>Haplorrhini</taxon>
        <taxon>Catarrhini</taxon>
        <taxon>Cercopithecidae</taxon>
        <taxon>Cercopithecinae</taxon>
        <taxon>Macaca</taxon>
    </lineage>
</organism>
<feature type="region of interest" description="Disordered" evidence="1">
    <location>
        <begin position="434"/>
        <end position="513"/>
    </location>
</feature>
<feature type="compositionally biased region" description="Polar residues" evidence="1">
    <location>
        <begin position="438"/>
        <end position="453"/>
    </location>
</feature>
<protein>
    <submittedName>
        <fullName evidence="3">HHIP like 2</fullName>
    </submittedName>
</protein>
<dbReference type="AlphaFoldDB" id="A0A2K6ALN3"/>
<gene>
    <name evidence="3" type="primary">HHIPL2</name>
</gene>
<proteinExistence type="predicted"/>
<reference evidence="3" key="2">
    <citation type="submission" date="2025-09" db="UniProtKB">
        <authorList>
            <consortium name="Ensembl"/>
        </authorList>
    </citation>
    <scope>IDENTIFICATION</scope>
</reference>
<feature type="compositionally biased region" description="Basic residues" evidence="1">
    <location>
        <begin position="486"/>
        <end position="498"/>
    </location>
</feature>
<dbReference type="PANTHER" id="PTHR19328">
    <property type="entry name" value="HEDGEHOG-INTERACTING PROTEIN"/>
    <property type="match status" value="1"/>
</dbReference>
<evidence type="ECO:0000313" key="4">
    <source>
        <dbReference type="Proteomes" id="UP000233120"/>
    </source>
</evidence>
<dbReference type="InterPro" id="IPR012938">
    <property type="entry name" value="Glc/Sorbosone_DH"/>
</dbReference>
<dbReference type="Proteomes" id="UP000233120">
    <property type="component" value="Unassembled WGS sequence"/>
</dbReference>
<dbReference type="PANTHER" id="PTHR19328:SF54">
    <property type="entry name" value="HHIP-LIKE PROTEIN 2"/>
    <property type="match status" value="1"/>
</dbReference>
<dbReference type="Pfam" id="PF07995">
    <property type="entry name" value="GSDH"/>
    <property type="match status" value="1"/>
</dbReference>
<dbReference type="InterPro" id="IPR011041">
    <property type="entry name" value="Quinoprot_gluc/sorb_DH_b-prop"/>
</dbReference>
<dbReference type="InterPro" id="IPR011042">
    <property type="entry name" value="6-blade_b-propeller_TolB-like"/>
</dbReference>
<feature type="domain" description="Glucose/Sorbosone dehydrogenase" evidence="2">
    <location>
        <begin position="21"/>
        <end position="347"/>
    </location>
</feature>